<dbReference type="PROSITE" id="PS50110">
    <property type="entry name" value="RESPONSE_REGULATORY"/>
    <property type="match status" value="1"/>
</dbReference>
<dbReference type="InterPro" id="IPR003593">
    <property type="entry name" value="AAA+_ATPase"/>
</dbReference>
<evidence type="ECO:0000259" key="9">
    <source>
        <dbReference type="PROSITE" id="PS50045"/>
    </source>
</evidence>
<dbReference type="InterPro" id="IPR002197">
    <property type="entry name" value="HTH_Fis"/>
</dbReference>
<keyword evidence="11" id="KW-0238">DNA-binding</keyword>
<dbReference type="InterPro" id="IPR011006">
    <property type="entry name" value="CheY-like_superfamily"/>
</dbReference>
<dbReference type="Pfam" id="PF00158">
    <property type="entry name" value="Sigma54_activat"/>
    <property type="match status" value="1"/>
</dbReference>
<dbReference type="Pfam" id="PF00072">
    <property type="entry name" value="Response_reg"/>
    <property type="match status" value="1"/>
</dbReference>
<dbReference type="OrthoDB" id="9154941at2"/>
<evidence type="ECO:0000256" key="8">
    <source>
        <dbReference type="SAM" id="MobiDB-lite"/>
    </source>
</evidence>
<dbReference type="InterPro" id="IPR058031">
    <property type="entry name" value="AAA_lid_NorR"/>
</dbReference>
<dbReference type="InterPro" id="IPR002078">
    <property type="entry name" value="Sigma_54_int"/>
</dbReference>
<keyword evidence="4" id="KW-0805">Transcription regulation</keyword>
<dbReference type="SUPFAM" id="SSF52540">
    <property type="entry name" value="P-loop containing nucleoside triphosphate hydrolases"/>
    <property type="match status" value="1"/>
</dbReference>
<dbReference type="SUPFAM" id="SSF52172">
    <property type="entry name" value="CheY-like"/>
    <property type="match status" value="1"/>
</dbReference>
<dbReference type="AlphaFoldDB" id="A0A397P900"/>
<dbReference type="Pfam" id="PF25601">
    <property type="entry name" value="AAA_lid_14"/>
    <property type="match status" value="1"/>
</dbReference>
<feature type="modified residue" description="4-aspartylphosphate" evidence="7">
    <location>
        <position position="58"/>
    </location>
</feature>
<keyword evidence="2" id="KW-0067">ATP-binding</keyword>
<proteinExistence type="predicted"/>
<dbReference type="SMART" id="SM00382">
    <property type="entry name" value="AAA"/>
    <property type="match status" value="1"/>
</dbReference>
<feature type="domain" description="Sigma-54 factor interaction" evidence="9">
    <location>
        <begin position="156"/>
        <end position="385"/>
    </location>
</feature>
<evidence type="ECO:0000256" key="7">
    <source>
        <dbReference type="PROSITE-ProRule" id="PRU00169"/>
    </source>
</evidence>
<dbReference type="Gene3D" id="1.10.8.60">
    <property type="match status" value="1"/>
</dbReference>
<dbReference type="InterPro" id="IPR027417">
    <property type="entry name" value="P-loop_NTPase"/>
</dbReference>
<dbReference type="SMART" id="SM00448">
    <property type="entry name" value="REC"/>
    <property type="match status" value="1"/>
</dbReference>
<sequence>MSDKPEFDLAVVIDDDEDILTAATLLLRRMFAEVLTAPNPQAALDMLGGRLPDVVLLDANFARGATDAAEGLAWLGRLLAYDPDMAVVMITAHAGLQVAVAAMKRGATDFVSKPWSNEKLLTSVRTAATLRRSRRDAPPERQHPLASGGTPGSTLLLGRSPAMARVQSLIARAGPTDANVLILGENGTGKELVARALHGASHRADAPMLTVDLGAITEDLIDSELFGHVKGAFTDAKSDRVGRIQAANGGTLFLDEIGNLPLHLQPKLLSVLEQRKVTPVGANTPVPVDIRVIAATNMAPAMLTDDRYFRQDLLFRLNTVEIDLPPLRDRREDVPELLEHFLILYARRYGQPVPAITPEAMTALRHHDWPGNVRALRHAVERAVILSGGQPLQPHDFPIGATASRLRPEAVVAPSSRQDLNLDRAERRLVEEALKKHGYNISLAAAELGLSRGALYRRMEKHGL</sequence>
<dbReference type="CDD" id="cd00009">
    <property type="entry name" value="AAA"/>
    <property type="match status" value="1"/>
</dbReference>
<name>A0A397P900_9SPHN</name>
<keyword evidence="1" id="KW-0547">Nucleotide-binding</keyword>
<evidence type="ECO:0000256" key="1">
    <source>
        <dbReference type="ARBA" id="ARBA00022741"/>
    </source>
</evidence>
<feature type="domain" description="Response regulatory" evidence="10">
    <location>
        <begin position="9"/>
        <end position="128"/>
    </location>
</feature>
<dbReference type="PANTHER" id="PTHR32071:SF113">
    <property type="entry name" value="ALGINATE BIOSYNTHESIS TRANSCRIPTIONAL REGULATORY PROTEIN ALGB"/>
    <property type="match status" value="1"/>
</dbReference>
<dbReference type="GO" id="GO:0005524">
    <property type="term" value="F:ATP binding"/>
    <property type="evidence" value="ECO:0007669"/>
    <property type="project" value="UniProtKB-KW"/>
</dbReference>
<keyword evidence="6" id="KW-0804">Transcription</keyword>
<evidence type="ECO:0000256" key="5">
    <source>
        <dbReference type="ARBA" id="ARBA00023159"/>
    </source>
</evidence>
<dbReference type="GO" id="GO:0000160">
    <property type="term" value="P:phosphorelay signal transduction system"/>
    <property type="evidence" value="ECO:0007669"/>
    <property type="project" value="UniProtKB-KW"/>
</dbReference>
<evidence type="ECO:0000256" key="3">
    <source>
        <dbReference type="ARBA" id="ARBA00023012"/>
    </source>
</evidence>
<dbReference type="PANTHER" id="PTHR32071">
    <property type="entry name" value="TRANSCRIPTIONAL REGULATORY PROTEIN"/>
    <property type="match status" value="1"/>
</dbReference>
<gene>
    <name evidence="11" type="ORF">DFR49_2784</name>
</gene>
<dbReference type="Pfam" id="PF02954">
    <property type="entry name" value="HTH_8"/>
    <property type="match status" value="1"/>
</dbReference>
<dbReference type="GO" id="GO:0006355">
    <property type="term" value="P:regulation of DNA-templated transcription"/>
    <property type="evidence" value="ECO:0007669"/>
    <property type="project" value="InterPro"/>
</dbReference>
<evidence type="ECO:0000256" key="6">
    <source>
        <dbReference type="ARBA" id="ARBA00023163"/>
    </source>
</evidence>
<evidence type="ECO:0000313" key="12">
    <source>
        <dbReference type="Proteomes" id="UP000266568"/>
    </source>
</evidence>
<dbReference type="Gene3D" id="3.40.50.300">
    <property type="entry name" value="P-loop containing nucleotide triphosphate hydrolases"/>
    <property type="match status" value="1"/>
</dbReference>
<dbReference type="SUPFAM" id="SSF46689">
    <property type="entry name" value="Homeodomain-like"/>
    <property type="match status" value="1"/>
</dbReference>
<dbReference type="GO" id="GO:0043565">
    <property type="term" value="F:sequence-specific DNA binding"/>
    <property type="evidence" value="ECO:0007669"/>
    <property type="project" value="InterPro"/>
</dbReference>
<feature type="region of interest" description="Disordered" evidence="8">
    <location>
        <begin position="132"/>
        <end position="157"/>
    </location>
</feature>
<dbReference type="InterPro" id="IPR001789">
    <property type="entry name" value="Sig_transdc_resp-reg_receiver"/>
</dbReference>
<dbReference type="InterPro" id="IPR009057">
    <property type="entry name" value="Homeodomain-like_sf"/>
</dbReference>
<dbReference type="RefSeq" id="WP_119036182.1">
    <property type="nucleotide sequence ID" value="NZ_QXDC01000003.1"/>
</dbReference>
<accession>A0A397P900</accession>
<dbReference type="Proteomes" id="UP000266568">
    <property type="component" value="Unassembled WGS sequence"/>
</dbReference>
<evidence type="ECO:0000313" key="11">
    <source>
        <dbReference type="EMBL" id="RIA44539.1"/>
    </source>
</evidence>
<dbReference type="InterPro" id="IPR025943">
    <property type="entry name" value="Sigma_54_int_dom_ATP-bd_2"/>
</dbReference>
<dbReference type="EMBL" id="QXDC01000003">
    <property type="protein sequence ID" value="RIA44539.1"/>
    <property type="molecule type" value="Genomic_DNA"/>
</dbReference>
<evidence type="ECO:0000256" key="2">
    <source>
        <dbReference type="ARBA" id="ARBA00022840"/>
    </source>
</evidence>
<dbReference type="Gene3D" id="3.40.50.2300">
    <property type="match status" value="1"/>
</dbReference>
<keyword evidence="7" id="KW-0597">Phosphoprotein</keyword>
<keyword evidence="3" id="KW-0902">Two-component regulatory system</keyword>
<evidence type="ECO:0000259" key="10">
    <source>
        <dbReference type="PROSITE" id="PS50110"/>
    </source>
</evidence>
<dbReference type="FunFam" id="3.40.50.300:FF:000006">
    <property type="entry name" value="DNA-binding transcriptional regulator NtrC"/>
    <property type="match status" value="1"/>
</dbReference>
<feature type="compositionally biased region" description="Low complexity" evidence="8">
    <location>
        <begin position="145"/>
        <end position="157"/>
    </location>
</feature>
<keyword evidence="12" id="KW-1185">Reference proteome</keyword>
<evidence type="ECO:0000256" key="4">
    <source>
        <dbReference type="ARBA" id="ARBA00023015"/>
    </source>
</evidence>
<keyword evidence="5" id="KW-0010">Activator</keyword>
<dbReference type="Gene3D" id="1.10.10.60">
    <property type="entry name" value="Homeodomain-like"/>
    <property type="match status" value="1"/>
</dbReference>
<protein>
    <submittedName>
        <fullName evidence="11">DNA-binding NtrC family response regulator</fullName>
    </submittedName>
</protein>
<dbReference type="PRINTS" id="PR01590">
    <property type="entry name" value="HTHFIS"/>
</dbReference>
<dbReference type="PROSITE" id="PS00676">
    <property type="entry name" value="SIGMA54_INTERACT_2"/>
    <property type="match status" value="1"/>
</dbReference>
<dbReference type="PROSITE" id="PS50045">
    <property type="entry name" value="SIGMA54_INTERACT_4"/>
    <property type="match status" value="1"/>
</dbReference>
<reference evidence="11 12" key="1">
    <citation type="submission" date="2018-08" db="EMBL/GenBank/DDBJ databases">
        <title>Genomic Encyclopedia of Type Strains, Phase IV (KMG-IV): sequencing the most valuable type-strain genomes for metagenomic binning, comparative biology and taxonomic classification.</title>
        <authorList>
            <person name="Goeker M."/>
        </authorList>
    </citation>
    <scope>NUCLEOTIDE SEQUENCE [LARGE SCALE GENOMIC DNA]</scope>
    <source>
        <strain evidence="11 12">DSM 25527</strain>
    </source>
</reference>
<comment type="caution">
    <text evidence="11">The sequence shown here is derived from an EMBL/GenBank/DDBJ whole genome shotgun (WGS) entry which is preliminary data.</text>
</comment>
<organism evidence="11 12">
    <name type="scientific">Hephaestia caeni</name>
    <dbReference type="NCBI Taxonomy" id="645617"/>
    <lineage>
        <taxon>Bacteria</taxon>
        <taxon>Pseudomonadati</taxon>
        <taxon>Pseudomonadota</taxon>
        <taxon>Alphaproteobacteria</taxon>
        <taxon>Sphingomonadales</taxon>
        <taxon>Sphingomonadaceae</taxon>
        <taxon>Hephaestia</taxon>
    </lineage>
</organism>